<accession>A0A371B603</accession>
<dbReference type="AlphaFoldDB" id="A0A371B603"/>
<keyword evidence="2" id="KW-1185">Reference proteome</keyword>
<dbReference type="OrthoDB" id="7451367at2"/>
<evidence type="ECO:0000313" key="1">
    <source>
        <dbReference type="EMBL" id="RDV02984.1"/>
    </source>
</evidence>
<dbReference type="RefSeq" id="WP_115550088.1">
    <property type="nucleotide sequence ID" value="NZ_QRGP01000002.1"/>
</dbReference>
<name>A0A371B603_9SPHN</name>
<sequence>MYFPLYVQPHDVNEAEALIARFGREAGLEAAERAEASRNIGNHLHYCRWRQIERLVVLLSLETTLGTVH</sequence>
<gene>
    <name evidence="1" type="ORF">DXH95_13830</name>
</gene>
<reference evidence="2" key="1">
    <citation type="submission" date="2018-08" db="EMBL/GenBank/DDBJ databases">
        <authorList>
            <person name="Kim S.-J."/>
            <person name="Jung G.-Y."/>
        </authorList>
    </citation>
    <scope>NUCLEOTIDE SEQUENCE [LARGE SCALE GENOMIC DNA]</scope>
    <source>
        <strain evidence="2">GY_G</strain>
    </source>
</reference>
<dbReference type="Proteomes" id="UP000263833">
    <property type="component" value="Unassembled WGS sequence"/>
</dbReference>
<proteinExistence type="predicted"/>
<dbReference type="EMBL" id="QRGP01000002">
    <property type="protein sequence ID" value="RDV02984.1"/>
    <property type="molecule type" value="Genomic_DNA"/>
</dbReference>
<evidence type="ECO:0000313" key="2">
    <source>
        <dbReference type="Proteomes" id="UP000263833"/>
    </source>
</evidence>
<organism evidence="1 2">
    <name type="scientific">Sphingorhabdus pulchriflava</name>
    <dbReference type="NCBI Taxonomy" id="2292257"/>
    <lineage>
        <taxon>Bacteria</taxon>
        <taxon>Pseudomonadati</taxon>
        <taxon>Pseudomonadota</taxon>
        <taxon>Alphaproteobacteria</taxon>
        <taxon>Sphingomonadales</taxon>
        <taxon>Sphingomonadaceae</taxon>
        <taxon>Sphingorhabdus</taxon>
    </lineage>
</organism>
<protein>
    <submittedName>
        <fullName evidence="1">Uncharacterized protein</fullName>
    </submittedName>
</protein>
<comment type="caution">
    <text evidence="1">The sequence shown here is derived from an EMBL/GenBank/DDBJ whole genome shotgun (WGS) entry which is preliminary data.</text>
</comment>